<accession>A0ABN7PGK4</accession>
<keyword evidence="3" id="KW-1185">Reference proteome</keyword>
<proteinExistence type="predicted"/>
<gene>
    <name evidence="2" type="ORF">TPAB3V08_LOCUS11562</name>
</gene>
<evidence type="ECO:0000256" key="1">
    <source>
        <dbReference type="SAM" id="MobiDB-lite"/>
    </source>
</evidence>
<feature type="region of interest" description="Disordered" evidence="1">
    <location>
        <begin position="1"/>
        <end position="26"/>
    </location>
</feature>
<comment type="caution">
    <text evidence="2">The sequence shown here is derived from an EMBL/GenBank/DDBJ whole genome shotgun (WGS) entry which is preliminary data.</text>
</comment>
<reference evidence="2" key="1">
    <citation type="submission" date="2021-03" db="EMBL/GenBank/DDBJ databases">
        <authorList>
            <person name="Tran Van P."/>
        </authorList>
    </citation>
    <scope>NUCLEOTIDE SEQUENCE</scope>
</reference>
<organism evidence="2 3">
    <name type="scientific">Timema podura</name>
    <name type="common">Walking stick</name>
    <dbReference type="NCBI Taxonomy" id="61482"/>
    <lineage>
        <taxon>Eukaryota</taxon>
        <taxon>Metazoa</taxon>
        <taxon>Ecdysozoa</taxon>
        <taxon>Arthropoda</taxon>
        <taxon>Hexapoda</taxon>
        <taxon>Insecta</taxon>
        <taxon>Pterygota</taxon>
        <taxon>Neoptera</taxon>
        <taxon>Polyneoptera</taxon>
        <taxon>Phasmatodea</taxon>
        <taxon>Timematodea</taxon>
        <taxon>Timematoidea</taxon>
        <taxon>Timematidae</taxon>
        <taxon>Timema</taxon>
    </lineage>
</organism>
<protein>
    <submittedName>
        <fullName evidence="2">Uncharacterized protein</fullName>
    </submittedName>
</protein>
<evidence type="ECO:0000313" key="3">
    <source>
        <dbReference type="Proteomes" id="UP001153148"/>
    </source>
</evidence>
<dbReference type="Proteomes" id="UP001153148">
    <property type="component" value="Unassembled WGS sequence"/>
</dbReference>
<dbReference type="EMBL" id="CAJPIN010035561">
    <property type="protein sequence ID" value="CAG2064617.1"/>
    <property type="molecule type" value="Genomic_DNA"/>
</dbReference>
<evidence type="ECO:0000313" key="2">
    <source>
        <dbReference type="EMBL" id="CAG2064617.1"/>
    </source>
</evidence>
<feature type="compositionally biased region" description="Basic and acidic residues" evidence="1">
    <location>
        <begin position="1"/>
        <end position="12"/>
    </location>
</feature>
<sequence>MINCRPKHDDRAPPPTRRVSFKPSGNRVVKQSRRDWELAIRSRLEDGDIDMNGAGFSGKSTGRYGCVTIPVTHIFQEGQSPISKEEVGDEIPLYRTCAGHCKLDQTTGLESL</sequence>
<name>A0ABN7PGK4_TIMPD</name>